<feature type="region of interest" description="Disordered" evidence="5">
    <location>
        <begin position="352"/>
        <end position="371"/>
    </location>
</feature>
<comment type="caution">
    <text evidence="8">The sequence shown here is derived from an EMBL/GenBank/DDBJ whole genome shotgun (WGS) entry which is preliminary data.</text>
</comment>
<dbReference type="InterPro" id="IPR003594">
    <property type="entry name" value="HATPase_dom"/>
</dbReference>
<reference evidence="9" key="1">
    <citation type="submission" date="2019-10" db="EMBL/GenBank/DDBJ databases">
        <title>Streptomyces sp. nov., a novel actinobacterium isolated from alkaline environment.</title>
        <authorList>
            <person name="Golinska P."/>
        </authorList>
    </citation>
    <scope>NUCLEOTIDE SEQUENCE [LARGE SCALE GENOMIC DNA]</scope>
    <source>
        <strain evidence="9">DSM 42108</strain>
    </source>
</reference>
<keyword evidence="6" id="KW-0472">Membrane</keyword>
<name>A0A7W3T521_9ACTN</name>
<evidence type="ECO:0000256" key="6">
    <source>
        <dbReference type="SAM" id="Phobius"/>
    </source>
</evidence>
<feature type="transmembrane region" description="Helical" evidence="6">
    <location>
        <begin position="73"/>
        <end position="94"/>
    </location>
</feature>
<dbReference type="GO" id="GO:0016020">
    <property type="term" value="C:membrane"/>
    <property type="evidence" value="ECO:0007669"/>
    <property type="project" value="InterPro"/>
</dbReference>
<evidence type="ECO:0000259" key="7">
    <source>
        <dbReference type="PROSITE" id="PS50109"/>
    </source>
</evidence>
<dbReference type="PANTHER" id="PTHR24421:SF62">
    <property type="entry name" value="SENSORY TRANSDUCTION HISTIDINE KINASE"/>
    <property type="match status" value="1"/>
</dbReference>
<dbReference type="Gene3D" id="1.20.5.1930">
    <property type="match status" value="1"/>
</dbReference>
<dbReference type="PANTHER" id="PTHR24421">
    <property type="entry name" value="NITRATE/NITRITE SENSOR PROTEIN NARX-RELATED"/>
    <property type="match status" value="1"/>
</dbReference>
<dbReference type="SUPFAM" id="SSF55874">
    <property type="entry name" value="ATPase domain of HSP90 chaperone/DNA topoisomerase II/histidine kinase"/>
    <property type="match status" value="1"/>
</dbReference>
<accession>A0A7W3T521</accession>
<keyword evidence="9" id="KW-1185">Reference proteome</keyword>
<evidence type="ECO:0000256" key="4">
    <source>
        <dbReference type="SAM" id="Coils"/>
    </source>
</evidence>
<feature type="transmembrane region" description="Helical" evidence="6">
    <location>
        <begin position="106"/>
        <end position="124"/>
    </location>
</feature>
<dbReference type="Pfam" id="PF02518">
    <property type="entry name" value="HATPase_c"/>
    <property type="match status" value="1"/>
</dbReference>
<evidence type="ECO:0000256" key="2">
    <source>
        <dbReference type="ARBA" id="ARBA00022777"/>
    </source>
</evidence>
<evidence type="ECO:0000256" key="1">
    <source>
        <dbReference type="ARBA" id="ARBA00022679"/>
    </source>
</evidence>
<protein>
    <submittedName>
        <fullName evidence="8">Sensor histidine kinase</fullName>
    </submittedName>
</protein>
<keyword evidence="2 8" id="KW-0418">Kinase</keyword>
<dbReference type="GO" id="GO:0046983">
    <property type="term" value="F:protein dimerization activity"/>
    <property type="evidence" value="ECO:0007669"/>
    <property type="project" value="InterPro"/>
</dbReference>
<evidence type="ECO:0000256" key="5">
    <source>
        <dbReference type="SAM" id="MobiDB-lite"/>
    </source>
</evidence>
<keyword evidence="6" id="KW-1133">Transmembrane helix</keyword>
<dbReference type="Proteomes" id="UP000530234">
    <property type="component" value="Unassembled WGS sequence"/>
</dbReference>
<dbReference type="EMBL" id="VKHS01000421">
    <property type="protein sequence ID" value="MBB0231078.1"/>
    <property type="molecule type" value="Genomic_DNA"/>
</dbReference>
<evidence type="ECO:0000313" key="8">
    <source>
        <dbReference type="EMBL" id="MBB0231078.1"/>
    </source>
</evidence>
<dbReference type="SMART" id="SM00387">
    <property type="entry name" value="HATPase_c"/>
    <property type="match status" value="1"/>
</dbReference>
<dbReference type="CDD" id="cd16917">
    <property type="entry name" value="HATPase_UhpB-NarQ-NarX-like"/>
    <property type="match status" value="1"/>
</dbReference>
<evidence type="ECO:0000256" key="3">
    <source>
        <dbReference type="ARBA" id="ARBA00023012"/>
    </source>
</evidence>
<organism evidence="8 9">
    <name type="scientific">Streptomyces calidiresistens</name>
    <dbReference type="NCBI Taxonomy" id="1485586"/>
    <lineage>
        <taxon>Bacteria</taxon>
        <taxon>Bacillati</taxon>
        <taxon>Actinomycetota</taxon>
        <taxon>Actinomycetes</taxon>
        <taxon>Kitasatosporales</taxon>
        <taxon>Streptomycetaceae</taxon>
        <taxon>Streptomyces</taxon>
    </lineage>
</organism>
<dbReference type="InterPro" id="IPR005467">
    <property type="entry name" value="His_kinase_dom"/>
</dbReference>
<keyword evidence="1" id="KW-0808">Transferase</keyword>
<dbReference type="PIRSF" id="PIRSF037434">
    <property type="entry name" value="STHK_ChrS"/>
    <property type="match status" value="1"/>
</dbReference>
<keyword evidence="6" id="KW-0812">Transmembrane</keyword>
<dbReference type="GO" id="GO:0000155">
    <property type="term" value="F:phosphorelay sensor kinase activity"/>
    <property type="evidence" value="ECO:0007669"/>
    <property type="project" value="InterPro"/>
</dbReference>
<dbReference type="AlphaFoldDB" id="A0A7W3T521"/>
<keyword evidence="3" id="KW-0902">Two-component regulatory system</keyword>
<dbReference type="InterPro" id="IPR017205">
    <property type="entry name" value="Sig_transdc_His_kinase_ChrS"/>
</dbReference>
<dbReference type="InterPro" id="IPR011712">
    <property type="entry name" value="Sig_transdc_His_kin_sub3_dim/P"/>
</dbReference>
<dbReference type="PROSITE" id="PS50109">
    <property type="entry name" value="HIS_KIN"/>
    <property type="match status" value="1"/>
</dbReference>
<feature type="coiled-coil region" evidence="4">
    <location>
        <begin position="156"/>
        <end position="190"/>
    </location>
</feature>
<dbReference type="InterPro" id="IPR036890">
    <property type="entry name" value="HATPase_C_sf"/>
</dbReference>
<dbReference type="Gene3D" id="3.30.565.10">
    <property type="entry name" value="Histidine kinase-like ATPase, C-terminal domain"/>
    <property type="match status" value="1"/>
</dbReference>
<keyword evidence="4" id="KW-0175">Coiled coil</keyword>
<dbReference type="InterPro" id="IPR050482">
    <property type="entry name" value="Sensor_HK_TwoCompSys"/>
</dbReference>
<feature type="domain" description="Histidine kinase" evidence="7">
    <location>
        <begin position="214"/>
        <end position="405"/>
    </location>
</feature>
<sequence length="407" mass="43342">MDALTRRGPYVLLGIGLALSVATAPAFGATETIPVLVVGALALAGWHAHCTDRRWGRPLDDLLGRSYLTTRTAVLFLLTWLNPFFAVSAIIGYLDASLYTGRRGQVAVFAVTALLMAGSQSGGLPPREPAQLIAIVGLFGLNFGLVMFFDRFERRQARLAEERDATIRELERANARLAEAVAENEALQSRLIEGAREAGVHAERERLALEIHDTIAQNLAGIVTQLQAAGETADPRAAERRRARAADLAREALDEARHSVQGLLPCRLDHADLPTALDTLVEDWRTTTGTDARLVVDGEPEPLHRDVEATVLRVAQEALTNVAKHADASRVGVTLSYMGEVLTLDVRDDGAGFTGPRNGTPRPAGAGGLGLPGMGQRAARVAGEVVVESEPGAGTAVCLTVPAVRDA</sequence>
<feature type="transmembrane region" description="Helical" evidence="6">
    <location>
        <begin position="130"/>
        <end position="149"/>
    </location>
</feature>
<evidence type="ECO:0000313" key="9">
    <source>
        <dbReference type="Proteomes" id="UP000530234"/>
    </source>
</evidence>
<dbReference type="Pfam" id="PF07730">
    <property type="entry name" value="HisKA_3"/>
    <property type="match status" value="1"/>
</dbReference>
<gene>
    <name evidence="8" type="ORF">FOE67_16535</name>
</gene>
<proteinExistence type="predicted"/>